<organism evidence="1 2">
    <name type="scientific">Roseivivax halodurans JCM 10272</name>
    <dbReference type="NCBI Taxonomy" id="1449350"/>
    <lineage>
        <taxon>Bacteria</taxon>
        <taxon>Pseudomonadati</taxon>
        <taxon>Pseudomonadota</taxon>
        <taxon>Alphaproteobacteria</taxon>
        <taxon>Rhodobacterales</taxon>
        <taxon>Roseobacteraceae</taxon>
        <taxon>Roseivivax</taxon>
    </lineage>
</organism>
<protein>
    <submittedName>
        <fullName evidence="1">Uncharacterized protein</fullName>
    </submittedName>
</protein>
<comment type="caution">
    <text evidence="1">The sequence shown here is derived from an EMBL/GenBank/DDBJ whole genome shotgun (WGS) entry which is preliminary data.</text>
</comment>
<sequence length="57" mass="6146">MAMWENRSGKCGARSCAQCDAISALTLIGARDKVKAESTRMEDLASFWNDIGDLGHG</sequence>
<dbReference type="Proteomes" id="UP000022447">
    <property type="component" value="Unassembled WGS sequence"/>
</dbReference>
<dbReference type="AlphaFoldDB" id="X7EDW8"/>
<evidence type="ECO:0000313" key="2">
    <source>
        <dbReference type="Proteomes" id="UP000022447"/>
    </source>
</evidence>
<evidence type="ECO:0000313" key="1">
    <source>
        <dbReference type="EMBL" id="ETX13318.1"/>
    </source>
</evidence>
<reference evidence="1 2" key="1">
    <citation type="submission" date="2014-01" db="EMBL/GenBank/DDBJ databases">
        <title>Roseivivax halodurans JCM 10272 Genome Sequencing.</title>
        <authorList>
            <person name="Lai Q."/>
            <person name="Li G."/>
            <person name="Shao Z."/>
        </authorList>
    </citation>
    <scope>NUCLEOTIDE SEQUENCE [LARGE SCALE GENOMIC DNA]</scope>
    <source>
        <strain evidence="1 2">JCM 10272</strain>
    </source>
</reference>
<accession>X7EDW8</accession>
<keyword evidence="2" id="KW-1185">Reference proteome</keyword>
<gene>
    <name evidence="1" type="ORF">OCH239_10775</name>
</gene>
<name>X7EDW8_9RHOB</name>
<dbReference type="STRING" id="1449350.OCH239_10775"/>
<proteinExistence type="predicted"/>
<dbReference type="EMBL" id="JALZ01000029">
    <property type="protein sequence ID" value="ETX13318.1"/>
    <property type="molecule type" value="Genomic_DNA"/>
</dbReference>